<name>A0A2M7QJN0_9BACT</name>
<feature type="transmembrane region" description="Helical" evidence="8">
    <location>
        <begin position="94"/>
        <end position="112"/>
    </location>
</feature>
<feature type="transmembrane region" description="Helical" evidence="8">
    <location>
        <begin position="148"/>
        <end position="175"/>
    </location>
</feature>
<comment type="caution">
    <text evidence="9">The sequence shown here is derived from an EMBL/GenBank/DDBJ whole genome shotgun (WGS) entry which is preliminary data.</text>
</comment>
<evidence type="ECO:0000313" key="10">
    <source>
        <dbReference type="Proteomes" id="UP000229401"/>
    </source>
</evidence>
<comment type="subcellular location">
    <subcellularLocation>
        <location evidence="1">Cell membrane</location>
        <topology evidence="1">Multi-pass membrane protein</topology>
    </subcellularLocation>
</comment>
<feature type="transmembrane region" description="Helical" evidence="8">
    <location>
        <begin position="213"/>
        <end position="232"/>
    </location>
</feature>
<keyword evidence="5 8" id="KW-0812">Transmembrane</keyword>
<accession>A0A2M7QJN0</accession>
<sequence>MNKNLKILTCIAILFITAFSLRFYKVASAPSGILVDEASFGYNVYSLLKTGKDEHGIKTLLTFKANGDQKLPIYVYTVIPFVKLFGLNNLSVRLPSVIAGSFMGIFLFLLLLELGFKIKLSFVGSLIAVTSPWSIILSRFGYESNVALMCFIAGLFFSFFAYCKQSIFLAVFGGLCLGATWYSYIAYRFVTFFILIILIALHTIKQKRISRMGFILTISFIIAVSPFFLTLFSQTGTVRLRQTGFITNMGMVMDINENRAFCSTRVPKIICDLNSNKLISYIRIYLNRYVTALSPNYFFLNGDTEFIYLNVNNYGLFYAVLIPFYLAGLLSLGIRLITHKTTKIDLFLLAGLIFSPLPSVLAGDPQKIRLFPLFPFIILVLVYGVHFLYDLIKSKLYQKIYYGLIIVGIVVFTLFFMVNLLAVHINKHEIAYGTYIPKLMLYLNRQDKNTEIYIRSITEAIIYYSFINKTDPAIYQKKVIRTKPDNIGFAWPISLENINIANEDIYKTYCRVIENKENALYVTNEDFRSALGKAQKIIWSENNVDTLAFVYDLNSLDKSKIDCTRLQK</sequence>
<keyword evidence="4" id="KW-0808">Transferase</keyword>
<keyword evidence="7 8" id="KW-0472">Membrane</keyword>
<dbReference type="GO" id="GO:0016763">
    <property type="term" value="F:pentosyltransferase activity"/>
    <property type="evidence" value="ECO:0007669"/>
    <property type="project" value="TreeGrafter"/>
</dbReference>
<dbReference type="Proteomes" id="UP000229401">
    <property type="component" value="Unassembled WGS sequence"/>
</dbReference>
<feature type="transmembrane region" description="Helical" evidence="8">
    <location>
        <begin position="71"/>
        <end position="87"/>
    </location>
</feature>
<evidence type="ECO:0000256" key="4">
    <source>
        <dbReference type="ARBA" id="ARBA00022679"/>
    </source>
</evidence>
<dbReference type="PANTHER" id="PTHR33908">
    <property type="entry name" value="MANNOSYLTRANSFERASE YKCB-RELATED"/>
    <property type="match status" value="1"/>
</dbReference>
<reference evidence="10" key="1">
    <citation type="submission" date="2017-09" db="EMBL/GenBank/DDBJ databases">
        <title>Depth-based differentiation of microbial function through sediment-hosted aquifers and enrichment of novel symbionts in the deep terrestrial subsurface.</title>
        <authorList>
            <person name="Probst A.J."/>
            <person name="Ladd B."/>
            <person name="Jarett J.K."/>
            <person name="Geller-Mcgrath D.E."/>
            <person name="Sieber C.M.K."/>
            <person name="Emerson J.B."/>
            <person name="Anantharaman K."/>
            <person name="Thomas B.C."/>
            <person name="Malmstrom R."/>
            <person name="Stieglmeier M."/>
            <person name="Klingl A."/>
            <person name="Woyke T."/>
            <person name="Ryan C.M."/>
            <person name="Banfield J.F."/>
        </authorList>
    </citation>
    <scope>NUCLEOTIDE SEQUENCE [LARGE SCALE GENOMIC DNA]</scope>
</reference>
<dbReference type="PANTHER" id="PTHR33908:SF11">
    <property type="entry name" value="MEMBRANE PROTEIN"/>
    <property type="match status" value="1"/>
</dbReference>
<feature type="transmembrane region" description="Helical" evidence="8">
    <location>
        <begin position="316"/>
        <end position="337"/>
    </location>
</feature>
<feature type="transmembrane region" description="Helical" evidence="8">
    <location>
        <begin position="118"/>
        <end position="136"/>
    </location>
</feature>
<evidence type="ECO:0000256" key="2">
    <source>
        <dbReference type="ARBA" id="ARBA00022475"/>
    </source>
</evidence>
<dbReference type="AlphaFoldDB" id="A0A2M7QJN0"/>
<evidence type="ECO:0000256" key="7">
    <source>
        <dbReference type="ARBA" id="ARBA00023136"/>
    </source>
</evidence>
<keyword evidence="2" id="KW-1003">Cell membrane</keyword>
<keyword evidence="6 8" id="KW-1133">Transmembrane helix</keyword>
<dbReference type="EMBL" id="PFLI01000100">
    <property type="protein sequence ID" value="PIY72060.1"/>
    <property type="molecule type" value="Genomic_DNA"/>
</dbReference>
<dbReference type="GO" id="GO:0005886">
    <property type="term" value="C:plasma membrane"/>
    <property type="evidence" value="ECO:0007669"/>
    <property type="project" value="UniProtKB-SubCell"/>
</dbReference>
<protein>
    <submittedName>
        <fullName evidence="9">Uncharacterized protein</fullName>
    </submittedName>
</protein>
<dbReference type="InterPro" id="IPR050297">
    <property type="entry name" value="LipidA_mod_glycosyltrf_83"/>
</dbReference>
<feature type="transmembrane region" description="Helical" evidence="8">
    <location>
        <begin position="344"/>
        <end position="362"/>
    </location>
</feature>
<evidence type="ECO:0000256" key="1">
    <source>
        <dbReference type="ARBA" id="ARBA00004651"/>
    </source>
</evidence>
<evidence type="ECO:0000256" key="5">
    <source>
        <dbReference type="ARBA" id="ARBA00022692"/>
    </source>
</evidence>
<proteinExistence type="predicted"/>
<evidence type="ECO:0000256" key="8">
    <source>
        <dbReference type="SAM" id="Phobius"/>
    </source>
</evidence>
<evidence type="ECO:0000256" key="3">
    <source>
        <dbReference type="ARBA" id="ARBA00022676"/>
    </source>
</evidence>
<keyword evidence="3" id="KW-0328">Glycosyltransferase</keyword>
<gene>
    <name evidence="9" type="ORF">COY87_02940</name>
</gene>
<feature type="transmembrane region" description="Helical" evidence="8">
    <location>
        <begin position="368"/>
        <end position="389"/>
    </location>
</feature>
<dbReference type="GO" id="GO:0009103">
    <property type="term" value="P:lipopolysaccharide biosynthetic process"/>
    <property type="evidence" value="ECO:0007669"/>
    <property type="project" value="UniProtKB-ARBA"/>
</dbReference>
<organism evidence="9 10">
    <name type="scientific">Candidatus Roizmanbacteria bacterium CG_4_10_14_0_8_um_filter_33_9</name>
    <dbReference type="NCBI Taxonomy" id="1974826"/>
    <lineage>
        <taxon>Bacteria</taxon>
        <taxon>Candidatus Roizmaniibacteriota</taxon>
    </lineage>
</organism>
<evidence type="ECO:0000256" key="6">
    <source>
        <dbReference type="ARBA" id="ARBA00022989"/>
    </source>
</evidence>
<evidence type="ECO:0000313" key="9">
    <source>
        <dbReference type="EMBL" id="PIY72060.1"/>
    </source>
</evidence>
<feature type="transmembrane region" description="Helical" evidence="8">
    <location>
        <begin position="7"/>
        <end position="24"/>
    </location>
</feature>
<feature type="transmembrane region" description="Helical" evidence="8">
    <location>
        <begin position="401"/>
        <end position="422"/>
    </location>
</feature>
<feature type="transmembrane region" description="Helical" evidence="8">
    <location>
        <begin position="181"/>
        <end position="201"/>
    </location>
</feature>